<evidence type="ECO:0000313" key="2">
    <source>
        <dbReference type="EMBL" id="AFU68478.1"/>
    </source>
</evidence>
<reference evidence="2" key="2">
    <citation type="submission" date="2012-09" db="EMBL/GenBank/DDBJ databases">
        <title>The complete sequence of Psychroflexus torquis an extreme psychrophile from sea-ice that is stimulated by light.</title>
        <authorList>
            <person name="Feng S."/>
            <person name="Powell S.M."/>
            <person name="Bowman J.P."/>
        </authorList>
    </citation>
    <scope>NUCLEOTIDE SEQUENCE [LARGE SCALE GENOMIC DNA]</scope>
    <source>
        <strain evidence="2">ATCC 700755</strain>
    </source>
</reference>
<dbReference type="PROSITE" id="PS51186">
    <property type="entry name" value="GNAT"/>
    <property type="match status" value="1"/>
</dbReference>
<dbReference type="STRING" id="313595.P700755_001602"/>
<feature type="domain" description="N-acetyltransferase" evidence="1">
    <location>
        <begin position="1"/>
        <end position="142"/>
    </location>
</feature>
<dbReference type="GO" id="GO:0016747">
    <property type="term" value="F:acyltransferase activity, transferring groups other than amino-acyl groups"/>
    <property type="evidence" value="ECO:0007669"/>
    <property type="project" value="InterPro"/>
</dbReference>
<dbReference type="RefSeq" id="WP_015024075.1">
    <property type="nucleotide sequence ID" value="NC_018721.1"/>
</dbReference>
<sequence length="316" mass="37331">MEIRNYVEGDEVKILELFELVFKQKFSIENWMWRFRYNPAGKHLIKLMWDGDELIGQYAVSPIIMKVDGEDVLTTHSLSTMTHPEYGGRGIFKQLSTSLYDELENNLNCKAVWGFPNNNSHYGFVKSLKWSNLSVLHTLGLDIKKIQKKDVKFKVKIIDKFDEPHANFINEKITSFASVYVKKDVAYLNWRFTDKPTTKYWCYEFESDSGKAVIITKFYPTGNNNKYDLNIVDCYMDNYEEIHDYIDFIIKESKLEFDRVSMWTNLFDPNHLLLERQGFVPVLPQTYLAARIHHSMPELFTNYKNWYISMSDSDVF</sequence>
<dbReference type="InterPro" id="IPR000182">
    <property type="entry name" value="GNAT_dom"/>
</dbReference>
<dbReference type="InterPro" id="IPR016181">
    <property type="entry name" value="Acyl_CoA_acyltransferase"/>
</dbReference>
<accession>K4IFA0</accession>
<organism evidence="2 3">
    <name type="scientific">Psychroflexus torquis (strain ATCC 700755 / CIP 106069 / ACAM 623)</name>
    <dbReference type="NCBI Taxonomy" id="313595"/>
    <lineage>
        <taxon>Bacteria</taxon>
        <taxon>Pseudomonadati</taxon>
        <taxon>Bacteroidota</taxon>
        <taxon>Flavobacteriia</taxon>
        <taxon>Flavobacteriales</taxon>
        <taxon>Flavobacteriaceae</taxon>
        <taxon>Psychroflexus</taxon>
    </lineage>
</organism>
<proteinExistence type="predicted"/>
<dbReference type="KEGG" id="ptq:P700755_001602"/>
<evidence type="ECO:0000313" key="3">
    <source>
        <dbReference type="Proteomes" id="UP000008514"/>
    </source>
</evidence>
<dbReference type="HOGENOM" id="CLU_072024_0_0_10"/>
<dbReference type="EMBL" id="CP003879">
    <property type="protein sequence ID" value="AFU68478.1"/>
    <property type="molecule type" value="Genomic_DNA"/>
</dbReference>
<keyword evidence="3" id="KW-1185">Reference proteome</keyword>
<dbReference type="Gene3D" id="3.40.630.30">
    <property type="match status" value="1"/>
</dbReference>
<dbReference type="eggNOG" id="COG4552">
    <property type="taxonomic scope" value="Bacteria"/>
</dbReference>
<dbReference type="Proteomes" id="UP000008514">
    <property type="component" value="Chromosome"/>
</dbReference>
<dbReference type="OrthoDB" id="5570877at2"/>
<dbReference type="Pfam" id="PF13527">
    <property type="entry name" value="Acetyltransf_9"/>
    <property type="match status" value="1"/>
</dbReference>
<name>K4IFA0_PSYTT</name>
<evidence type="ECO:0000259" key="1">
    <source>
        <dbReference type="PROSITE" id="PS51186"/>
    </source>
</evidence>
<gene>
    <name evidence="2" type="ordered locus">P700755_001602</name>
</gene>
<protein>
    <submittedName>
        <fullName evidence="2">N-acetyltransferase, NAT_SF superfamily</fullName>
    </submittedName>
</protein>
<dbReference type="AlphaFoldDB" id="K4IFA0"/>
<reference evidence="2" key="1">
    <citation type="submission" date="2006-03" db="EMBL/GenBank/DDBJ databases">
        <authorList>
            <person name="Bowman J."/>
            <person name="Ferriera S."/>
            <person name="Johnson J."/>
            <person name="Kravitz S."/>
            <person name="Halpern A."/>
            <person name="Remington K."/>
            <person name="Beeson K."/>
            <person name="Tran B."/>
            <person name="Rogers Y.-H."/>
            <person name="Friedman R."/>
            <person name="Venter J.C."/>
        </authorList>
    </citation>
    <scope>NUCLEOTIDE SEQUENCE [LARGE SCALE GENOMIC DNA]</scope>
    <source>
        <strain evidence="2">ATCC 700755</strain>
    </source>
</reference>
<dbReference type="SUPFAM" id="SSF55729">
    <property type="entry name" value="Acyl-CoA N-acyltransferases (Nat)"/>
    <property type="match status" value="1"/>
</dbReference>